<dbReference type="SUPFAM" id="SSF102198">
    <property type="entry name" value="Putative cyclase"/>
    <property type="match status" value="1"/>
</dbReference>
<gene>
    <name evidence="2" type="ORF">H663_006230</name>
</gene>
<evidence type="ECO:0000313" key="3">
    <source>
        <dbReference type="Proteomes" id="UP000037507"/>
    </source>
</evidence>
<dbReference type="PANTHER" id="PTHR34861:SF10">
    <property type="entry name" value="CYCLASE"/>
    <property type="match status" value="1"/>
</dbReference>
<keyword evidence="3" id="KW-1185">Reference proteome</keyword>
<dbReference type="AlphaFoldDB" id="A0A2T7UFV3"/>
<evidence type="ECO:0000313" key="2">
    <source>
        <dbReference type="EMBL" id="PVE43586.1"/>
    </source>
</evidence>
<accession>A0A2T7UFV3</accession>
<dbReference type="Proteomes" id="UP000037507">
    <property type="component" value="Unassembled WGS sequence"/>
</dbReference>
<comment type="caution">
    <text evidence="2">The sequence shown here is derived from an EMBL/GenBank/DDBJ whole genome shotgun (WGS) entry which is preliminary data.</text>
</comment>
<reference evidence="2" key="1">
    <citation type="submission" date="2017-04" db="EMBL/GenBank/DDBJ databases">
        <title>Unexpected and diverse lifestyles within the genus Limnohabitans.</title>
        <authorList>
            <person name="Kasalicky V."/>
            <person name="Mehrshad M."/>
            <person name="Andrei S.-A."/>
            <person name="Salcher M."/>
            <person name="Kratochvilova H."/>
            <person name="Simek K."/>
            <person name="Ghai R."/>
        </authorList>
    </citation>
    <scope>NUCLEOTIDE SEQUENCE [LARGE SCALE GENOMIC DNA]</scope>
    <source>
        <strain evidence="2">II-D5</strain>
    </source>
</reference>
<evidence type="ECO:0000256" key="1">
    <source>
        <dbReference type="SAM" id="MobiDB-lite"/>
    </source>
</evidence>
<dbReference type="PANTHER" id="PTHR34861">
    <property type="match status" value="1"/>
</dbReference>
<dbReference type="GO" id="GO:0004061">
    <property type="term" value="F:arylformamidase activity"/>
    <property type="evidence" value="ECO:0007669"/>
    <property type="project" value="InterPro"/>
</dbReference>
<dbReference type="InterPro" id="IPR007325">
    <property type="entry name" value="KFase/CYL"/>
</dbReference>
<dbReference type="GO" id="GO:0019441">
    <property type="term" value="P:L-tryptophan catabolic process to kynurenine"/>
    <property type="evidence" value="ECO:0007669"/>
    <property type="project" value="InterPro"/>
</dbReference>
<dbReference type="Gene3D" id="3.50.30.50">
    <property type="entry name" value="Putative cyclase"/>
    <property type="match status" value="1"/>
</dbReference>
<dbReference type="STRING" id="1293045.H663_04170"/>
<protein>
    <submittedName>
        <fullName evidence="2">Cyclase</fullName>
    </submittedName>
</protein>
<feature type="region of interest" description="Disordered" evidence="1">
    <location>
        <begin position="1"/>
        <end position="22"/>
    </location>
</feature>
<name>A0A2T7UFV3_9BURK</name>
<dbReference type="InterPro" id="IPR037175">
    <property type="entry name" value="KFase_sf"/>
</dbReference>
<sequence length="353" mass="38692">MSSSPRWKHRPPGSNWGDFGPDDQCGRMNLLTPDKVLQGMQEVRTGQTFNLSLPLDFPGGNVLNPRRQPPVLRPTLRGDKPNMNYQLWCDDPACTDVVCDDLVIMHLQYSTQWDSLAHVGSMFDANGDGVPEPVYYNGFRAGTDVVGPSSGAGAGIFGFPEIARESTSAAKALGIEKMSERCVQGRAVMIDLHAHLGRERVRVGYDLLMDIMRKDSVVVEPGDMVCLHTGFAQMLLEMNKQPDPHAVENSCAVLEGRDERLLQWITDSGLVALIADNYAVEGLPASPRPGSCAALPLHEHCLFKLGVHLGEIWHLTPLANWLREHSRHRFLLTAPPLRLPGAIGSPATPIATV</sequence>
<proteinExistence type="predicted"/>
<dbReference type="RefSeq" id="WP_053170103.1">
    <property type="nucleotide sequence ID" value="NZ_LFYT02000005.1"/>
</dbReference>
<dbReference type="OrthoDB" id="7067800at2"/>
<organism evidence="2 3">
    <name type="scientific">Limnohabitans planktonicus II-D5</name>
    <dbReference type="NCBI Taxonomy" id="1293045"/>
    <lineage>
        <taxon>Bacteria</taxon>
        <taxon>Pseudomonadati</taxon>
        <taxon>Pseudomonadota</taxon>
        <taxon>Betaproteobacteria</taxon>
        <taxon>Burkholderiales</taxon>
        <taxon>Comamonadaceae</taxon>
        <taxon>Limnohabitans</taxon>
    </lineage>
</organism>
<dbReference type="Pfam" id="PF04199">
    <property type="entry name" value="Cyclase"/>
    <property type="match status" value="1"/>
</dbReference>
<dbReference type="EMBL" id="LFYT02000005">
    <property type="protein sequence ID" value="PVE43586.1"/>
    <property type="molecule type" value="Genomic_DNA"/>
</dbReference>
<feature type="compositionally biased region" description="Basic residues" evidence="1">
    <location>
        <begin position="1"/>
        <end position="11"/>
    </location>
</feature>